<dbReference type="InterPro" id="IPR001034">
    <property type="entry name" value="DeoR_HTH"/>
</dbReference>
<organism evidence="5 6">
    <name type="scientific">Candidatus Caccovicinus merdipullorum</name>
    <dbReference type="NCBI Taxonomy" id="2840724"/>
    <lineage>
        <taxon>Bacteria</taxon>
        <taxon>Bacillati</taxon>
        <taxon>Bacillota</taxon>
        <taxon>Clostridia</taxon>
        <taxon>Eubacteriales</taxon>
        <taxon>Candidatus Caccovicinus</taxon>
    </lineage>
</organism>
<gene>
    <name evidence="5" type="ORF">IAB60_00545</name>
</gene>
<feature type="domain" description="HTH deoR-type" evidence="4">
    <location>
        <begin position="3"/>
        <end position="58"/>
    </location>
</feature>
<dbReference type="InterPro" id="IPR036388">
    <property type="entry name" value="WH-like_DNA-bd_sf"/>
</dbReference>
<dbReference type="InterPro" id="IPR018356">
    <property type="entry name" value="Tscrpt_reg_HTH_DeoR_CS"/>
</dbReference>
<dbReference type="InterPro" id="IPR014036">
    <property type="entry name" value="DeoR-like_C"/>
</dbReference>
<dbReference type="Pfam" id="PF08220">
    <property type="entry name" value="HTH_DeoR"/>
    <property type="match status" value="1"/>
</dbReference>
<dbReference type="SUPFAM" id="SSF100950">
    <property type="entry name" value="NagB/RpiA/CoA transferase-like"/>
    <property type="match status" value="1"/>
</dbReference>
<dbReference type="InterPro" id="IPR037171">
    <property type="entry name" value="NagB/RpiA_transferase-like"/>
</dbReference>
<name>A0A9D1KED6_9FIRM</name>
<dbReference type="EMBL" id="DVKS01000011">
    <property type="protein sequence ID" value="HIT40585.1"/>
    <property type="molecule type" value="Genomic_DNA"/>
</dbReference>
<sequence length="276" mass="29932">MLARERHKLILELLRKNGTVRTSELVEVMEVSSETVRKDLDYLEQAGQLERVHGGAVPVSGKIVAEPVEKYVSLAARNTQHMDEKAMIVRHAAGLVKEKQVVALDYGSTSLLMAKELARQFRSLTVITNSIQNALALANCRDFTIILIGGILNKEELSLGNDFSAMLDGLHIDVLFMSASGVHPTVGLTDQGFSEARVQNQMRQLASRTVVLADSGKFGKASLVKICALGEVNMIVTDSGLDKAMEDAVRETGVELVVVPWDQAAGKMLVFPGASC</sequence>
<evidence type="ECO:0000256" key="3">
    <source>
        <dbReference type="ARBA" id="ARBA00023163"/>
    </source>
</evidence>
<dbReference type="SMART" id="SM01134">
    <property type="entry name" value="DeoRC"/>
    <property type="match status" value="1"/>
</dbReference>
<evidence type="ECO:0000313" key="6">
    <source>
        <dbReference type="Proteomes" id="UP000886860"/>
    </source>
</evidence>
<dbReference type="InterPro" id="IPR050313">
    <property type="entry name" value="Carb_Metab_HTH_regulators"/>
</dbReference>
<dbReference type="PANTHER" id="PTHR30363:SF44">
    <property type="entry name" value="AGA OPERON TRANSCRIPTIONAL REPRESSOR-RELATED"/>
    <property type="match status" value="1"/>
</dbReference>
<dbReference type="Pfam" id="PF00455">
    <property type="entry name" value="DeoRC"/>
    <property type="match status" value="1"/>
</dbReference>
<dbReference type="GO" id="GO:0003677">
    <property type="term" value="F:DNA binding"/>
    <property type="evidence" value="ECO:0007669"/>
    <property type="project" value="UniProtKB-KW"/>
</dbReference>
<dbReference type="PROSITE" id="PS00894">
    <property type="entry name" value="HTH_DEOR_1"/>
    <property type="match status" value="1"/>
</dbReference>
<reference evidence="5" key="1">
    <citation type="submission" date="2020-10" db="EMBL/GenBank/DDBJ databases">
        <authorList>
            <person name="Gilroy R."/>
        </authorList>
    </citation>
    <scope>NUCLEOTIDE SEQUENCE</scope>
    <source>
        <strain evidence="5">CHK123-3438</strain>
    </source>
</reference>
<dbReference type="AlphaFoldDB" id="A0A9D1KED6"/>
<protein>
    <submittedName>
        <fullName evidence="5">DeoR/GlpR transcriptional regulator</fullName>
    </submittedName>
</protein>
<dbReference type="SMART" id="SM00420">
    <property type="entry name" value="HTH_DEOR"/>
    <property type="match status" value="1"/>
</dbReference>
<dbReference type="SUPFAM" id="SSF46785">
    <property type="entry name" value="Winged helix' DNA-binding domain"/>
    <property type="match status" value="1"/>
</dbReference>
<evidence type="ECO:0000256" key="2">
    <source>
        <dbReference type="ARBA" id="ARBA00023125"/>
    </source>
</evidence>
<keyword evidence="3" id="KW-0804">Transcription</keyword>
<dbReference type="PANTHER" id="PTHR30363">
    <property type="entry name" value="HTH-TYPE TRANSCRIPTIONAL REGULATOR SRLR-RELATED"/>
    <property type="match status" value="1"/>
</dbReference>
<dbReference type="Gene3D" id="1.10.10.10">
    <property type="entry name" value="Winged helix-like DNA-binding domain superfamily/Winged helix DNA-binding domain"/>
    <property type="match status" value="1"/>
</dbReference>
<dbReference type="Gene3D" id="3.40.50.1360">
    <property type="match status" value="1"/>
</dbReference>
<keyword evidence="1" id="KW-0805">Transcription regulation</keyword>
<dbReference type="PRINTS" id="PR00037">
    <property type="entry name" value="HTHLACR"/>
</dbReference>
<reference evidence="5" key="2">
    <citation type="journal article" date="2021" name="PeerJ">
        <title>Extensive microbial diversity within the chicken gut microbiome revealed by metagenomics and culture.</title>
        <authorList>
            <person name="Gilroy R."/>
            <person name="Ravi A."/>
            <person name="Getino M."/>
            <person name="Pursley I."/>
            <person name="Horton D.L."/>
            <person name="Alikhan N.F."/>
            <person name="Baker D."/>
            <person name="Gharbi K."/>
            <person name="Hall N."/>
            <person name="Watson M."/>
            <person name="Adriaenssens E.M."/>
            <person name="Foster-Nyarko E."/>
            <person name="Jarju S."/>
            <person name="Secka A."/>
            <person name="Antonio M."/>
            <person name="Oren A."/>
            <person name="Chaudhuri R.R."/>
            <person name="La Ragione R."/>
            <person name="Hildebrand F."/>
            <person name="Pallen M.J."/>
        </authorList>
    </citation>
    <scope>NUCLEOTIDE SEQUENCE</scope>
    <source>
        <strain evidence="5">CHK123-3438</strain>
    </source>
</reference>
<dbReference type="PROSITE" id="PS51000">
    <property type="entry name" value="HTH_DEOR_2"/>
    <property type="match status" value="1"/>
</dbReference>
<comment type="caution">
    <text evidence="5">The sequence shown here is derived from an EMBL/GenBank/DDBJ whole genome shotgun (WGS) entry which is preliminary data.</text>
</comment>
<dbReference type="GO" id="GO:0003700">
    <property type="term" value="F:DNA-binding transcription factor activity"/>
    <property type="evidence" value="ECO:0007669"/>
    <property type="project" value="InterPro"/>
</dbReference>
<accession>A0A9D1KED6</accession>
<evidence type="ECO:0000256" key="1">
    <source>
        <dbReference type="ARBA" id="ARBA00023015"/>
    </source>
</evidence>
<dbReference type="Proteomes" id="UP000886860">
    <property type="component" value="Unassembled WGS sequence"/>
</dbReference>
<evidence type="ECO:0000259" key="4">
    <source>
        <dbReference type="PROSITE" id="PS51000"/>
    </source>
</evidence>
<proteinExistence type="predicted"/>
<dbReference type="InterPro" id="IPR036390">
    <property type="entry name" value="WH_DNA-bd_sf"/>
</dbReference>
<evidence type="ECO:0000313" key="5">
    <source>
        <dbReference type="EMBL" id="HIT40585.1"/>
    </source>
</evidence>
<keyword evidence="2" id="KW-0238">DNA-binding</keyword>